<name>A0A2H3AHL2_9AGAR</name>
<gene>
    <name evidence="2" type="ORF">ARMSODRAFT_119656</name>
    <name evidence="1" type="ORF">ARMSODRAFT_119719</name>
</gene>
<proteinExistence type="predicted"/>
<protein>
    <submittedName>
        <fullName evidence="1">Uncharacterized protein</fullName>
    </submittedName>
</protein>
<evidence type="ECO:0000313" key="3">
    <source>
        <dbReference type="Proteomes" id="UP000218334"/>
    </source>
</evidence>
<dbReference type="EMBL" id="KZ293539">
    <property type="protein sequence ID" value="PBK58512.1"/>
    <property type="molecule type" value="Genomic_DNA"/>
</dbReference>
<evidence type="ECO:0000313" key="2">
    <source>
        <dbReference type="EMBL" id="PBK58512.1"/>
    </source>
</evidence>
<dbReference type="Proteomes" id="UP000218334">
    <property type="component" value="Unassembled WGS sequence"/>
</dbReference>
<evidence type="ECO:0000313" key="1">
    <source>
        <dbReference type="EMBL" id="PBK58479.1"/>
    </source>
</evidence>
<reference evidence="1" key="2">
    <citation type="journal article" date="2017" name="Nat. Ecol. Evol.">
        <title>Lineage-specific genetic innovations streamline the genomes of Armillaria species to pathogenesis.</title>
        <authorList>
            <consortium name="DOE Joint Genome Institute"/>
            <person name="Sipos G."/>
            <person name="Prasanna A.N."/>
            <person name="Walter M.C."/>
            <person name="O'Connor E."/>
            <person name="Balint B."/>
            <person name="Krizsan K."/>
            <person name="Kiss B."/>
            <person name="Hess J."/>
            <person name="Varga T."/>
            <person name="Slot J."/>
            <person name="Riley R."/>
            <person name="Boka B."/>
            <person name="Rigling D."/>
            <person name="Barry K."/>
            <person name="Lee J."/>
            <person name="Mihaltcheva S."/>
            <person name="LaButti K."/>
            <person name="Lipzen A."/>
            <person name="Waldron R."/>
            <person name="Moloney N.M."/>
            <person name="Sperisen C."/>
            <person name="Kredics L."/>
            <person name="Vagvolgyi C."/>
            <person name="Patrignani A."/>
            <person name="Fitzpatrick D."/>
            <person name="Nagy I."/>
            <person name="Doyle S."/>
            <person name="Anderson J."/>
            <person name="Grigoriev I.V."/>
            <person name="Guldener U."/>
            <person name="Munsterkotter M."/>
            <person name="Nagy L.G."/>
        </authorList>
    </citation>
    <scope>NUCLEOTIDE SEQUENCE [LARGE SCALE GENOMIC DNA]</scope>
    <source>
        <strain evidence="1">28-4</strain>
    </source>
</reference>
<sequence>MLKAFLFHSYTHILDYLLENPAPVRVDFVPHRRAFRVDAMVRELIRQLNMLFRSCVFILQRPASRVLVD</sequence>
<dbReference type="EMBL" id="KZ293540">
    <property type="protein sequence ID" value="PBK58479.1"/>
    <property type="molecule type" value="Genomic_DNA"/>
</dbReference>
<accession>A0A2H3AHL2</accession>
<dbReference type="AlphaFoldDB" id="A0A2H3AHL2"/>
<organism evidence="1 3">
    <name type="scientific">Armillaria solidipes</name>
    <dbReference type="NCBI Taxonomy" id="1076256"/>
    <lineage>
        <taxon>Eukaryota</taxon>
        <taxon>Fungi</taxon>
        <taxon>Dikarya</taxon>
        <taxon>Basidiomycota</taxon>
        <taxon>Agaricomycotina</taxon>
        <taxon>Agaricomycetes</taxon>
        <taxon>Agaricomycetidae</taxon>
        <taxon>Agaricales</taxon>
        <taxon>Marasmiineae</taxon>
        <taxon>Physalacriaceae</taxon>
        <taxon>Armillaria</taxon>
    </lineage>
</organism>
<reference evidence="3" key="1">
    <citation type="journal article" date="2017" name="Nat. Ecol. Evol.">
        <title>Genome expansion and lineage-specific genetic innovations in the forest pathogenic fungi Armillaria.</title>
        <authorList>
            <person name="Sipos G."/>
            <person name="Prasanna A.N."/>
            <person name="Walter M.C."/>
            <person name="O'Connor E."/>
            <person name="Balint B."/>
            <person name="Krizsan K."/>
            <person name="Kiss B."/>
            <person name="Hess J."/>
            <person name="Varga T."/>
            <person name="Slot J."/>
            <person name="Riley R."/>
            <person name="Boka B."/>
            <person name="Rigling D."/>
            <person name="Barry K."/>
            <person name="Lee J."/>
            <person name="Mihaltcheva S."/>
            <person name="LaButti K."/>
            <person name="Lipzen A."/>
            <person name="Waldron R."/>
            <person name="Moloney N.M."/>
            <person name="Sperisen C."/>
            <person name="Kredics L."/>
            <person name="Vagvoelgyi C."/>
            <person name="Patrignani A."/>
            <person name="Fitzpatrick D."/>
            <person name="Nagy I."/>
            <person name="Doyle S."/>
            <person name="Anderson J.B."/>
            <person name="Grigoriev I.V."/>
            <person name="Gueldener U."/>
            <person name="Muensterkoetter M."/>
            <person name="Nagy L.G."/>
        </authorList>
    </citation>
    <scope>NUCLEOTIDE SEQUENCE [LARGE SCALE GENOMIC DNA]</scope>
    <source>
        <strain evidence="3">28-4</strain>
    </source>
</reference>
<keyword evidence="3" id="KW-1185">Reference proteome</keyword>